<dbReference type="EMBL" id="CP059434">
    <property type="protein sequence ID" value="QMS59907.1"/>
    <property type="molecule type" value="Genomic_DNA"/>
</dbReference>
<evidence type="ECO:0000313" key="3">
    <source>
        <dbReference type="Proteomes" id="UP000514628"/>
    </source>
</evidence>
<dbReference type="Proteomes" id="UP000514628">
    <property type="component" value="Plasmid pCFViADRI1362_P2"/>
</dbReference>
<dbReference type="Gene3D" id="1.20.58.430">
    <property type="entry name" value="Type IV secretion system, VirB5-domain"/>
    <property type="match status" value="1"/>
</dbReference>
<dbReference type="InterPro" id="IPR014158">
    <property type="entry name" value="T4SS_VirB5"/>
</dbReference>
<organism evidence="2 3">
    <name type="scientific">Campylobacter fetus</name>
    <dbReference type="NCBI Taxonomy" id="196"/>
    <lineage>
        <taxon>Bacteria</taxon>
        <taxon>Pseudomonadati</taxon>
        <taxon>Campylobacterota</taxon>
        <taxon>Epsilonproteobacteria</taxon>
        <taxon>Campylobacterales</taxon>
        <taxon>Campylobacteraceae</taxon>
        <taxon>Campylobacter</taxon>
    </lineage>
</organism>
<dbReference type="AlphaFoldDB" id="A0A974RKS0"/>
<keyword evidence="2" id="KW-0614">Plasmid</keyword>
<dbReference type="InterPro" id="IPR023220">
    <property type="entry name" value="T4SS_VirB5-domain"/>
</dbReference>
<name>A0A974RKS0_CAMFE</name>
<dbReference type="RefSeq" id="WP_065843571.1">
    <property type="nucleotide sequence ID" value="NZ_CP059434.1"/>
</dbReference>
<reference evidence="3" key="1">
    <citation type="submission" date="2020-07" db="EMBL/GenBank/DDBJ databases">
        <title>A comparison of fourteen fully characterised mammalian-associated Campylobacter fetus isolates suggests a mechanism by which bovine-adapted biotypes have evolved high genomic plasticity.</title>
        <authorList>
            <person name="Nadin-Davis S.A."/>
            <person name="Chmara J.T."/>
            <person name="Carillo C."/>
            <person name="Amoako K."/>
            <person name="Goji N."/>
            <person name="Duceppe M.-O."/>
            <person name="Devenish J."/>
        </authorList>
    </citation>
    <scope>NUCLEOTIDE SEQUENCE [LARGE SCALE GENOMIC DNA]</scope>
    <source>
        <strain evidence="3">CFViADRI1362</strain>
        <plasmid evidence="3">pcfviadri1362_p2</plasmid>
    </source>
</reference>
<proteinExistence type="predicted"/>
<dbReference type="Pfam" id="PF07996">
    <property type="entry name" value="T4SS"/>
    <property type="match status" value="1"/>
</dbReference>
<evidence type="ECO:0000256" key="1">
    <source>
        <dbReference type="SAM" id="Coils"/>
    </source>
</evidence>
<gene>
    <name evidence="2" type="ORF">GZ989_011375</name>
</gene>
<accession>A0A974RKS0</accession>
<keyword evidence="1" id="KW-0175">Coiled coil</keyword>
<evidence type="ECO:0000313" key="2">
    <source>
        <dbReference type="EMBL" id="QMS59907.1"/>
    </source>
</evidence>
<geneLocation type="plasmid" evidence="3">
    <name>pcfviadri1362_p2</name>
</geneLocation>
<feature type="coiled-coil region" evidence="1">
    <location>
        <begin position="178"/>
        <end position="205"/>
    </location>
</feature>
<protein>
    <submittedName>
        <fullName evidence="2">Transport associated protein 4</fullName>
    </submittedName>
</protein>
<dbReference type="SUPFAM" id="SSF101082">
    <property type="entry name" value="Typo IV secretion system protein TraC"/>
    <property type="match status" value="1"/>
</dbReference>
<sequence length="256" mass="29058">MRSLENLKRLPLALAVTLTIGTSGLFASGIPVVDGAQISQNQINHIEDVIKQAKTWAEEANRWINTTKHYKSQLDAYANQLASQTGVRDVASFLSDVKELYSSVDKLGTTITDAVDMTTNIKGLNKSDFINKFMSIIDTHYDYNPCKEIAESEKTKRNSCMITYAEPMQDIKVYSEMSKNMDKNIKNLNKLSKKLEKTKDIKESADIGNQIQAQVALMNAQKIQFETYQDTQRLKKEQAELHEKALFLKSQSSWEY</sequence>